<proteinExistence type="predicted"/>
<dbReference type="EMBL" id="BAAAIE010000124">
    <property type="protein sequence ID" value="GAA1001462.1"/>
    <property type="molecule type" value="Genomic_DNA"/>
</dbReference>
<gene>
    <name evidence="1" type="ORF">GCM10009576_092690</name>
</gene>
<dbReference type="InterPro" id="IPR029063">
    <property type="entry name" value="SAM-dependent_MTases_sf"/>
</dbReference>
<organism evidence="1 2">
    <name type="scientific">Streptomyces rhizosphaericus</name>
    <dbReference type="NCBI Taxonomy" id="114699"/>
    <lineage>
        <taxon>Bacteria</taxon>
        <taxon>Bacillati</taxon>
        <taxon>Actinomycetota</taxon>
        <taxon>Actinomycetes</taxon>
        <taxon>Kitasatosporales</taxon>
        <taxon>Streptomycetaceae</taxon>
        <taxon>Streptomyces</taxon>
        <taxon>Streptomyces violaceusniger group</taxon>
    </lineage>
</organism>
<keyword evidence="2" id="KW-1185">Reference proteome</keyword>
<evidence type="ECO:0000313" key="1">
    <source>
        <dbReference type="EMBL" id="GAA1001462.1"/>
    </source>
</evidence>
<reference evidence="1 2" key="1">
    <citation type="journal article" date="2019" name="Int. J. Syst. Evol. Microbiol.">
        <title>The Global Catalogue of Microorganisms (GCM) 10K type strain sequencing project: providing services to taxonomists for standard genome sequencing and annotation.</title>
        <authorList>
            <consortium name="The Broad Institute Genomics Platform"/>
            <consortium name="The Broad Institute Genome Sequencing Center for Infectious Disease"/>
            <person name="Wu L."/>
            <person name="Ma J."/>
        </authorList>
    </citation>
    <scope>NUCLEOTIDE SEQUENCE [LARGE SCALE GENOMIC DNA]</scope>
    <source>
        <strain evidence="1 2">JCM 11445</strain>
    </source>
</reference>
<comment type="caution">
    <text evidence="1">The sequence shown here is derived from an EMBL/GenBank/DDBJ whole genome shotgun (WGS) entry which is preliminary data.</text>
</comment>
<sequence>MYRVCRRGGRLMVADFRPPKSRIGRHLVGAATGPAMENNPIDRLETLVRDAGFTDMAVGDLRPWIRYVTARRPAAPGRAS</sequence>
<dbReference type="SUPFAM" id="SSF53335">
    <property type="entry name" value="S-adenosyl-L-methionine-dependent methyltransferases"/>
    <property type="match status" value="1"/>
</dbReference>
<protein>
    <submittedName>
        <fullName evidence="1">Uncharacterized protein</fullName>
    </submittedName>
</protein>
<evidence type="ECO:0000313" key="2">
    <source>
        <dbReference type="Proteomes" id="UP001500033"/>
    </source>
</evidence>
<dbReference type="Gene3D" id="3.40.50.150">
    <property type="entry name" value="Vaccinia Virus protein VP39"/>
    <property type="match status" value="1"/>
</dbReference>
<dbReference type="Proteomes" id="UP001500033">
    <property type="component" value="Unassembled WGS sequence"/>
</dbReference>
<accession>A0ABN1SQS1</accession>
<name>A0ABN1SQS1_9ACTN</name>